<sequence>MNEQEEHINQFLTSSTYHQLSTNQQKHAQDILVRFTQQMKNEQHLADTAWTPQAVKDVMVGDFIADPALTNQFGIAVAPVLKAYQKFLGVDQLKEITQAIDDQRANMNACRKAHQTWAQLHGGASKQDAAKQPVAAKKGAESAPAAEVKSQTAAVKPTTWTAEKLAQLISQVKDAMPAAAEFQHQSLSLGEQQYVVTEFLTLMHQEFNQYPGEWVFADLQRVLGMMMPLDPDITPKQIKNIVPTAQALFDYLKRTGVIAMDQYKVGLKAIANMQNSEEMLASLSRKERETQLMLSFINSNGINTDDVKTAEAWMDDHRDEVAAFMRTLLNPWRDYEHQQLVKRQEAARRRAQLTVADRGEITHHRAPRGIKFSKKARKKRHRK</sequence>
<evidence type="ECO:0000313" key="3">
    <source>
        <dbReference type="Proteomes" id="UP000051085"/>
    </source>
</evidence>
<dbReference type="EMBL" id="AZGO01000053">
    <property type="protein sequence ID" value="KRM36207.1"/>
    <property type="molecule type" value="Genomic_DNA"/>
</dbReference>
<dbReference type="GeneID" id="87979477"/>
<organism evidence="2 3">
    <name type="scientific">Limosilactobacillus pontis DSM 8475</name>
    <dbReference type="NCBI Taxonomy" id="1423794"/>
    <lineage>
        <taxon>Bacteria</taxon>
        <taxon>Bacillati</taxon>
        <taxon>Bacillota</taxon>
        <taxon>Bacilli</taxon>
        <taxon>Lactobacillales</taxon>
        <taxon>Lactobacillaceae</taxon>
        <taxon>Limosilactobacillus</taxon>
    </lineage>
</organism>
<feature type="compositionally biased region" description="Low complexity" evidence="1">
    <location>
        <begin position="135"/>
        <end position="145"/>
    </location>
</feature>
<gene>
    <name evidence="2" type="ORF">FD34_GL000214</name>
</gene>
<comment type="caution">
    <text evidence="2">The sequence shown here is derived from an EMBL/GenBank/DDBJ whole genome shotgun (WGS) entry which is preliminary data.</text>
</comment>
<feature type="region of interest" description="Disordered" evidence="1">
    <location>
        <begin position="122"/>
        <end position="145"/>
    </location>
</feature>
<feature type="compositionally biased region" description="Basic residues" evidence="1">
    <location>
        <begin position="364"/>
        <end position="383"/>
    </location>
</feature>
<proteinExistence type="predicted"/>
<dbReference type="AlphaFoldDB" id="A0A922PUR8"/>
<evidence type="ECO:0000256" key="1">
    <source>
        <dbReference type="SAM" id="MobiDB-lite"/>
    </source>
</evidence>
<feature type="region of interest" description="Disordered" evidence="1">
    <location>
        <begin position="358"/>
        <end position="383"/>
    </location>
</feature>
<accession>A0A922PUR8</accession>
<dbReference type="RefSeq" id="WP_057807297.1">
    <property type="nucleotide sequence ID" value="NZ_AZGO01000053.1"/>
</dbReference>
<dbReference type="Proteomes" id="UP000051085">
    <property type="component" value="Unassembled WGS sequence"/>
</dbReference>
<name>A0A922PUR8_9LACO</name>
<reference evidence="2 3" key="1">
    <citation type="journal article" date="2015" name="Genome Announc.">
        <title>Expanding the biotechnology potential of lactobacilli through comparative genomics of 213 strains and associated genera.</title>
        <authorList>
            <person name="Sun Z."/>
            <person name="Harris H.M."/>
            <person name="McCann A."/>
            <person name="Guo C."/>
            <person name="Argimon S."/>
            <person name="Zhang W."/>
            <person name="Yang X."/>
            <person name="Jeffery I.B."/>
            <person name="Cooney J.C."/>
            <person name="Kagawa T.F."/>
            <person name="Liu W."/>
            <person name="Song Y."/>
            <person name="Salvetti E."/>
            <person name="Wrobel A."/>
            <person name="Rasinkangas P."/>
            <person name="Parkhill J."/>
            <person name="Rea M.C."/>
            <person name="O'Sullivan O."/>
            <person name="Ritari J."/>
            <person name="Douillard F.P."/>
            <person name="Paul Ross R."/>
            <person name="Yang R."/>
            <person name="Briner A.E."/>
            <person name="Felis G.E."/>
            <person name="de Vos W.M."/>
            <person name="Barrangou R."/>
            <person name="Klaenhammer T.R."/>
            <person name="Caufield P.W."/>
            <person name="Cui Y."/>
            <person name="Zhang H."/>
            <person name="O'Toole P.W."/>
        </authorList>
    </citation>
    <scope>NUCLEOTIDE SEQUENCE [LARGE SCALE GENOMIC DNA]</scope>
    <source>
        <strain evidence="2 3">DSM 8475</strain>
    </source>
</reference>
<evidence type="ECO:0000313" key="2">
    <source>
        <dbReference type="EMBL" id="KRM36207.1"/>
    </source>
</evidence>
<protein>
    <submittedName>
        <fullName evidence="2">Uncharacterized protein</fullName>
    </submittedName>
</protein>